<keyword evidence="2" id="KW-1185">Reference proteome</keyword>
<evidence type="ECO:0000313" key="2">
    <source>
        <dbReference type="Proteomes" id="UP001321486"/>
    </source>
</evidence>
<proteinExistence type="predicted"/>
<keyword evidence="1" id="KW-0614">Plasmid</keyword>
<sequence>MSGRGAVAPMAGTLRLPSGGKDYLPIAPIRQHITTLRATGTSMAKIATACGVSQDTLYNLMATDGGPRRSRVRHRILKSTAIAILAVTPEVLSGAVAPVGIDRVSKVVWVPVETIRDHIRTLQASGMTLRLIGEQAGFDRRRLSSYLATKPTVANPTPVERVPRAAARRILAVTPFEQQSPHKAVDSAPYVRRLQALAVMGYSYGMIGKMLGCSAQNVLIKLTKPTMQIVHAEAVKAIYGKYAFTPVTYDNSHSAAHGRRNVARARAQGWLGPMEWDDIDTGVVALDLPESDSVDGLSSAVDEVALQGVLLGEHSTTLTRAEQWEAIRRLRDMGVGINETARRIGMSDRQVLRRVHELRDEEAMIAESEGWDVAA</sequence>
<dbReference type="RefSeq" id="WP_286347032.1">
    <property type="nucleotide sequence ID" value="NZ_AP027733.1"/>
</dbReference>
<protein>
    <recommendedName>
        <fullName evidence="3">Helix-turn-helix domain-containing protein</fullName>
    </recommendedName>
</protein>
<geneLocation type="plasmid" evidence="1 2">
    <name>pNBRC108728a</name>
</geneLocation>
<dbReference type="Proteomes" id="UP001321486">
    <property type="component" value="Plasmid pNBRC108728a"/>
</dbReference>
<dbReference type="EMBL" id="AP027733">
    <property type="protein sequence ID" value="BDZ52750.1"/>
    <property type="molecule type" value="Genomic_DNA"/>
</dbReference>
<name>A0ABM8GW85_9MICO</name>
<organism evidence="1 2">
    <name type="scientific">Frondihabitans sucicola</name>
    <dbReference type="NCBI Taxonomy" id="1268041"/>
    <lineage>
        <taxon>Bacteria</taxon>
        <taxon>Bacillati</taxon>
        <taxon>Actinomycetota</taxon>
        <taxon>Actinomycetes</taxon>
        <taxon>Micrococcales</taxon>
        <taxon>Microbacteriaceae</taxon>
        <taxon>Frondihabitans</taxon>
    </lineage>
</organism>
<accession>A0ABM8GW85</accession>
<evidence type="ECO:0000313" key="1">
    <source>
        <dbReference type="EMBL" id="BDZ52750.1"/>
    </source>
</evidence>
<reference evidence="2" key="1">
    <citation type="journal article" date="2019" name="Int. J. Syst. Evol. Microbiol.">
        <title>The Global Catalogue of Microorganisms (GCM) 10K type strain sequencing project: providing services to taxonomists for standard genome sequencing and annotation.</title>
        <authorList>
            <consortium name="The Broad Institute Genomics Platform"/>
            <consortium name="The Broad Institute Genome Sequencing Center for Infectious Disease"/>
            <person name="Wu L."/>
            <person name="Ma J."/>
        </authorList>
    </citation>
    <scope>NUCLEOTIDE SEQUENCE [LARGE SCALE GENOMIC DNA]</scope>
    <source>
        <strain evidence="2">NBRC 108728</strain>
    </source>
</reference>
<evidence type="ECO:0008006" key="3">
    <source>
        <dbReference type="Google" id="ProtNLM"/>
    </source>
</evidence>
<gene>
    <name evidence="1" type="ORF">GCM10025867_49910</name>
</gene>